<dbReference type="SUPFAM" id="SSF51905">
    <property type="entry name" value="FAD/NAD(P)-binding domain"/>
    <property type="match status" value="1"/>
</dbReference>
<evidence type="ECO:0000256" key="2">
    <source>
        <dbReference type="ARBA" id="ARBA00004749"/>
    </source>
</evidence>
<evidence type="ECO:0000256" key="7">
    <source>
        <dbReference type="ARBA" id="ARBA00023033"/>
    </source>
</evidence>
<evidence type="ECO:0000313" key="9">
    <source>
        <dbReference type="EMBL" id="OUI79911.1"/>
    </source>
</evidence>
<proteinExistence type="inferred from homology"/>
<dbReference type="AlphaFoldDB" id="A0A251ZZ08"/>
<accession>A0A251ZZ08</accession>
<organism evidence="9 10">
    <name type="scientific">Acetobacter orientalis</name>
    <dbReference type="NCBI Taxonomy" id="146474"/>
    <lineage>
        <taxon>Bacteria</taxon>
        <taxon>Pseudomonadati</taxon>
        <taxon>Pseudomonadota</taxon>
        <taxon>Alphaproteobacteria</taxon>
        <taxon>Acetobacterales</taxon>
        <taxon>Acetobacteraceae</taxon>
        <taxon>Acetobacter</taxon>
    </lineage>
</organism>
<dbReference type="GO" id="GO:0004497">
    <property type="term" value="F:monooxygenase activity"/>
    <property type="evidence" value="ECO:0007669"/>
    <property type="project" value="UniProtKB-KW"/>
</dbReference>
<dbReference type="UniPathway" id="UPA00232"/>
<keyword evidence="5" id="KW-0274">FAD</keyword>
<keyword evidence="4" id="KW-0285">Flavoprotein</keyword>
<dbReference type="Pfam" id="PF01494">
    <property type="entry name" value="FAD_binding_3"/>
    <property type="match status" value="1"/>
</dbReference>
<dbReference type="Proteomes" id="UP000194639">
    <property type="component" value="Unassembled WGS sequence"/>
</dbReference>
<gene>
    <name evidence="9" type="ORF">HK12_11030</name>
</gene>
<dbReference type="GO" id="GO:0016705">
    <property type="term" value="F:oxidoreductase activity, acting on paired donors, with incorporation or reduction of molecular oxygen"/>
    <property type="evidence" value="ECO:0007669"/>
    <property type="project" value="InterPro"/>
</dbReference>
<comment type="caution">
    <text evidence="9">The sequence shown here is derived from an EMBL/GenBank/DDBJ whole genome shotgun (WGS) entry which is preliminary data.</text>
</comment>
<dbReference type="NCBIfam" id="NF006593">
    <property type="entry name" value="PRK09126.1"/>
    <property type="match status" value="1"/>
</dbReference>
<protein>
    <recommendedName>
        <fullName evidence="8">FAD-binding domain-containing protein</fullName>
    </recommendedName>
</protein>
<name>A0A251ZZ08_9PROT</name>
<dbReference type="Gene3D" id="3.50.50.60">
    <property type="entry name" value="FAD/NAD(P)-binding domain"/>
    <property type="match status" value="2"/>
</dbReference>
<feature type="domain" description="FAD-binding" evidence="8">
    <location>
        <begin position="7"/>
        <end position="329"/>
    </location>
</feature>
<reference evidence="9 10" key="1">
    <citation type="submission" date="2014-06" db="EMBL/GenBank/DDBJ databases">
        <authorList>
            <person name="Ju J."/>
            <person name="Zhang J."/>
        </authorList>
    </citation>
    <scope>NUCLEOTIDE SEQUENCE [LARGE SCALE GENOMIC DNA]</scope>
    <source>
        <strain evidence="9">DmW_045</strain>
    </source>
</reference>
<evidence type="ECO:0000313" key="10">
    <source>
        <dbReference type="Proteomes" id="UP000194639"/>
    </source>
</evidence>
<dbReference type="InterPro" id="IPR010971">
    <property type="entry name" value="UbiH/COQ6"/>
</dbReference>
<dbReference type="PRINTS" id="PR00420">
    <property type="entry name" value="RNGMNOXGNASE"/>
</dbReference>
<keyword evidence="6" id="KW-0560">Oxidoreductase</keyword>
<comment type="pathway">
    <text evidence="2">Cofactor biosynthesis; ubiquinone biosynthesis.</text>
</comment>
<dbReference type="EMBL" id="JOMO01000046">
    <property type="protein sequence ID" value="OUI79911.1"/>
    <property type="molecule type" value="Genomic_DNA"/>
</dbReference>
<comment type="cofactor">
    <cofactor evidence="1">
        <name>FAD</name>
        <dbReference type="ChEBI" id="CHEBI:57692"/>
    </cofactor>
</comment>
<comment type="similarity">
    <text evidence="3">Belongs to the UbiH/COQ6 family.</text>
</comment>
<dbReference type="RefSeq" id="WP_086553010.1">
    <property type="nucleotide sequence ID" value="NZ_JOMO01000046.1"/>
</dbReference>
<dbReference type="GO" id="GO:0006744">
    <property type="term" value="P:ubiquinone biosynthetic process"/>
    <property type="evidence" value="ECO:0007669"/>
    <property type="project" value="UniProtKB-UniPathway"/>
</dbReference>
<dbReference type="GO" id="GO:0071949">
    <property type="term" value="F:FAD binding"/>
    <property type="evidence" value="ECO:0007669"/>
    <property type="project" value="InterPro"/>
</dbReference>
<dbReference type="PANTHER" id="PTHR43876">
    <property type="entry name" value="UBIQUINONE BIOSYNTHESIS MONOOXYGENASE COQ6, MITOCHONDRIAL"/>
    <property type="match status" value="1"/>
</dbReference>
<keyword evidence="7" id="KW-0503">Monooxygenase</keyword>
<dbReference type="InterPro" id="IPR051205">
    <property type="entry name" value="UbiH/COQ6_monooxygenase"/>
</dbReference>
<evidence type="ECO:0000259" key="8">
    <source>
        <dbReference type="Pfam" id="PF01494"/>
    </source>
</evidence>
<sequence length="401" mass="43737">MQAPTLTDVAVIGGGPVGLATALSLAKAGLDVCVLERAPEAVWSEPPFDGREIALTHHSVHILQELGAWEHIPQTAICPLREARVETGKFRHPLTFDTNGRGVEALGWLVSNNQIRRALHAAATQHPNITLLDRVTVETVRQNPDRAVVHHTRSQTAAQLVVGADGRFSPTRRRAGIGAIVHDFKRTMMVCRMAHTSPHHNIATQWFDEGQTVALLPVNGMASSLVLTLPPTEIEHLLSLTQDDFNAQVMQRIGNRLGTMRLVSTRHAYPLKGVYAHRFTSRRLALVGDAAVGMHPITAHGFNLGLKGQETLAEEVFKNVSTAGDAGLASGLRRFEQKHRLATAPLFAGTNSIATLYTHDGAPFRQLRETGIRLADAFTPFKSVVTSLLMDRHTTPNHQAP</sequence>
<evidence type="ECO:0000256" key="4">
    <source>
        <dbReference type="ARBA" id="ARBA00022630"/>
    </source>
</evidence>
<dbReference type="InterPro" id="IPR002938">
    <property type="entry name" value="FAD-bd"/>
</dbReference>
<dbReference type="InterPro" id="IPR036188">
    <property type="entry name" value="FAD/NAD-bd_sf"/>
</dbReference>
<dbReference type="PANTHER" id="PTHR43876:SF25">
    <property type="entry name" value="MONOOXYGENASE NMA2164"/>
    <property type="match status" value="1"/>
</dbReference>
<evidence type="ECO:0000256" key="3">
    <source>
        <dbReference type="ARBA" id="ARBA00005349"/>
    </source>
</evidence>
<evidence type="ECO:0000256" key="5">
    <source>
        <dbReference type="ARBA" id="ARBA00022827"/>
    </source>
</evidence>
<dbReference type="NCBIfam" id="TIGR01988">
    <property type="entry name" value="Ubi-OHases"/>
    <property type="match status" value="1"/>
</dbReference>
<evidence type="ECO:0000256" key="6">
    <source>
        <dbReference type="ARBA" id="ARBA00023002"/>
    </source>
</evidence>
<evidence type="ECO:0000256" key="1">
    <source>
        <dbReference type="ARBA" id="ARBA00001974"/>
    </source>
</evidence>